<dbReference type="AlphaFoldDB" id="A0A5B8XNV2"/>
<dbReference type="Proteomes" id="UP000321595">
    <property type="component" value="Chromosome"/>
</dbReference>
<reference evidence="1 2" key="1">
    <citation type="submission" date="2019-08" db="EMBL/GenBank/DDBJ databases">
        <authorList>
            <person name="Liang Q."/>
        </authorList>
    </citation>
    <scope>NUCLEOTIDE SEQUENCE [LARGE SCALE GENOMIC DNA]</scope>
    <source>
        <strain evidence="1 2">V1718</strain>
    </source>
</reference>
<keyword evidence="2" id="KW-1185">Reference proteome</keyword>
<sequence>MKKIIALVLVLFIGACGDDDDGKKGADASNPSSSSQLTTCEQIDDCIFACEDEACAESCQTRSNEQTFAKYAAVIVCSRDQCNYDSNCTASACRAELEACGFVYEDDGGGTGGGGTPGSHTCGAVLDCAFECEADSCYEACFNRADEESFQLLGVVVDCFDVCDTSVTPDCCTSEVNACYADR</sequence>
<protein>
    <submittedName>
        <fullName evidence="1">Uncharacterized protein</fullName>
    </submittedName>
</protein>
<gene>
    <name evidence="1" type="ORF">FRD01_06630</name>
</gene>
<evidence type="ECO:0000313" key="1">
    <source>
        <dbReference type="EMBL" id="QED26921.1"/>
    </source>
</evidence>
<name>A0A5B8XNV2_9DELT</name>
<dbReference type="EMBL" id="CP042467">
    <property type="protein sequence ID" value="QED26921.1"/>
    <property type="molecule type" value="Genomic_DNA"/>
</dbReference>
<dbReference type="RefSeq" id="WP_146958606.1">
    <property type="nucleotide sequence ID" value="NZ_CP042467.1"/>
</dbReference>
<dbReference type="PROSITE" id="PS51257">
    <property type="entry name" value="PROKAR_LIPOPROTEIN"/>
    <property type="match status" value="1"/>
</dbReference>
<organism evidence="1 2">
    <name type="scientific">Microvenator marinus</name>
    <dbReference type="NCBI Taxonomy" id="2600177"/>
    <lineage>
        <taxon>Bacteria</taxon>
        <taxon>Deltaproteobacteria</taxon>
        <taxon>Bradymonadales</taxon>
        <taxon>Microvenatoraceae</taxon>
        <taxon>Microvenator</taxon>
    </lineage>
</organism>
<accession>A0A5B8XNV2</accession>
<evidence type="ECO:0000313" key="2">
    <source>
        <dbReference type="Proteomes" id="UP000321595"/>
    </source>
</evidence>
<dbReference type="KEGG" id="bbae:FRD01_06630"/>
<proteinExistence type="predicted"/>